<dbReference type="InterPro" id="IPR004843">
    <property type="entry name" value="Calcineurin-like_PHP"/>
</dbReference>
<name>A0A017HI93_9RHOB</name>
<dbReference type="SUPFAM" id="SSF56300">
    <property type="entry name" value="Metallo-dependent phosphatases"/>
    <property type="match status" value="1"/>
</dbReference>
<dbReference type="OrthoDB" id="9807890at2"/>
<dbReference type="GO" id="GO:0016791">
    <property type="term" value="F:phosphatase activity"/>
    <property type="evidence" value="ECO:0007669"/>
    <property type="project" value="TreeGrafter"/>
</dbReference>
<dbReference type="HOGENOM" id="CLU_023125_2_0_5"/>
<evidence type="ECO:0000259" key="1">
    <source>
        <dbReference type="Pfam" id="PF00149"/>
    </source>
</evidence>
<gene>
    <name evidence="2" type="ORF">Rumeso_04417</name>
</gene>
<comment type="caution">
    <text evidence="2">The sequence shown here is derived from an EMBL/GenBank/DDBJ whole genome shotgun (WGS) entry which is preliminary data.</text>
</comment>
<dbReference type="InterPro" id="IPR050126">
    <property type="entry name" value="Ap4A_hydrolase"/>
</dbReference>
<dbReference type="EMBL" id="AOSK01000124">
    <property type="protein sequence ID" value="EYD74046.1"/>
    <property type="molecule type" value="Genomic_DNA"/>
</dbReference>
<proteinExistence type="predicted"/>
<dbReference type="Gene3D" id="3.60.21.10">
    <property type="match status" value="1"/>
</dbReference>
<dbReference type="PANTHER" id="PTHR42850">
    <property type="entry name" value="METALLOPHOSPHOESTERASE"/>
    <property type="match status" value="1"/>
</dbReference>
<sequence>MSVDRTRPGPWRPLPCRGPEAQLFVIGDLHGQAGALGAALDAIGRVPGTGLPRRLVFLGDLIDRGPDSLGAVRLAMGAADQARVDAVTLLPGNHELMLIDGLLDPQEFMGDWLDNGGDEVIREVDPGCTARKLVDLAEIARAAFDPAFLIAMTSGPSFERAGELLLVHAGLAPGVDAGIFLSQGRFGSSGKHWAWIRDPFLDWEFGWGPDRSWVVVHGHTPAVTRRAGPDGFARAADRVETHRRLCLDAGAAFGLPQVGWAEFGPDRYRVGLARQDV</sequence>
<dbReference type="GO" id="GO:0005737">
    <property type="term" value="C:cytoplasm"/>
    <property type="evidence" value="ECO:0007669"/>
    <property type="project" value="TreeGrafter"/>
</dbReference>
<accession>A0A017HI93</accession>
<dbReference type="GO" id="GO:0110154">
    <property type="term" value="P:RNA decapping"/>
    <property type="evidence" value="ECO:0007669"/>
    <property type="project" value="TreeGrafter"/>
</dbReference>
<organism evidence="2 3">
    <name type="scientific">Rubellimicrobium mesophilum DSM 19309</name>
    <dbReference type="NCBI Taxonomy" id="442562"/>
    <lineage>
        <taxon>Bacteria</taxon>
        <taxon>Pseudomonadati</taxon>
        <taxon>Pseudomonadota</taxon>
        <taxon>Alphaproteobacteria</taxon>
        <taxon>Rhodobacterales</taxon>
        <taxon>Roseobacteraceae</taxon>
        <taxon>Rubellimicrobium</taxon>
    </lineage>
</organism>
<dbReference type="STRING" id="442562.Rumeso_04417"/>
<feature type="domain" description="Calcineurin-like phosphoesterase" evidence="1">
    <location>
        <begin position="24"/>
        <end position="225"/>
    </location>
</feature>
<evidence type="ECO:0000313" key="2">
    <source>
        <dbReference type="EMBL" id="EYD74046.1"/>
    </source>
</evidence>
<dbReference type="PANTHER" id="PTHR42850:SF4">
    <property type="entry name" value="ZINC-DEPENDENT ENDOPOLYPHOSPHATASE"/>
    <property type="match status" value="1"/>
</dbReference>
<protein>
    <submittedName>
        <fullName evidence="2">Serine/threonine protein phosphatase</fullName>
    </submittedName>
</protein>
<dbReference type="AlphaFoldDB" id="A0A017HI93"/>
<dbReference type="Pfam" id="PF00149">
    <property type="entry name" value="Metallophos"/>
    <property type="match status" value="1"/>
</dbReference>
<dbReference type="Proteomes" id="UP000019666">
    <property type="component" value="Unassembled WGS sequence"/>
</dbReference>
<evidence type="ECO:0000313" key="3">
    <source>
        <dbReference type="Proteomes" id="UP000019666"/>
    </source>
</evidence>
<dbReference type="InterPro" id="IPR029052">
    <property type="entry name" value="Metallo-depent_PP-like"/>
</dbReference>
<dbReference type="GO" id="GO:0008803">
    <property type="term" value="F:bis(5'-nucleosyl)-tetraphosphatase (symmetrical) activity"/>
    <property type="evidence" value="ECO:0007669"/>
    <property type="project" value="TreeGrafter"/>
</dbReference>
<reference evidence="2 3" key="1">
    <citation type="submission" date="2013-02" db="EMBL/GenBank/DDBJ databases">
        <authorList>
            <person name="Fiebig A."/>
            <person name="Goeker M."/>
            <person name="Klenk H.-P.P."/>
        </authorList>
    </citation>
    <scope>NUCLEOTIDE SEQUENCE [LARGE SCALE GENOMIC DNA]</scope>
    <source>
        <strain evidence="2 3">DSM 19309</strain>
    </source>
</reference>
<keyword evidence="3" id="KW-1185">Reference proteome</keyword>